<gene>
    <name evidence="1" type="ORF">H6G14_24800</name>
</gene>
<keyword evidence="2" id="KW-1185">Reference proteome</keyword>
<name>A0ABR8BMK5_9NOSO</name>
<evidence type="ECO:0000313" key="1">
    <source>
        <dbReference type="EMBL" id="MBD2254467.1"/>
    </source>
</evidence>
<dbReference type="RefSeq" id="WP_190570624.1">
    <property type="nucleotide sequence ID" value="NZ_JACJQL010000053.1"/>
</dbReference>
<protein>
    <submittedName>
        <fullName evidence="1">Uncharacterized protein</fullName>
    </submittedName>
</protein>
<dbReference type="Proteomes" id="UP000621307">
    <property type="component" value="Unassembled WGS sequence"/>
</dbReference>
<evidence type="ECO:0000313" key="2">
    <source>
        <dbReference type="Proteomes" id="UP000621307"/>
    </source>
</evidence>
<organism evidence="1 2">
    <name type="scientific">Nostoc parmelioides FACHB-3921</name>
    <dbReference type="NCBI Taxonomy" id="2692909"/>
    <lineage>
        <taxon>Bacteria</taxon>
        <taxon>Bacillati</taxon>
        <taxon>Cyanobacteriota</taxon>
        <taxon>Cyanophyceae</taxon>
        <taxon>Nostocales</taxon>
        <taxon>Nostocaceae</taxon>
        <taxon>Nostoc</taxon>
    </lineage>
</organism>
<accession>A0ABR8BMK5</accession>
<sequence length="62" mass="6641">MNKVFLNISLVAIALLPLGLAAKNSSYIPLATAIIPTSITCLLQLNRSKTAKPQIEESEDSD</sequence>
<dbReference type="EMBL" id="JACJQL010000053">
    <property type="protein sequence ID" value="MBD2254467.1"/>
    <property type="molecule type" value="Genomic_DNA"/>
</dbReference>
<comment type="caution">
    <text evidence="1">The sequence shown here is derived from an EMBL/GenBank/DDBJ whole genome shotgun (WGS) entry which is preliminary data.</text>
</comment>
<proteinExistence type="predicted"/>
<reference evidence="1 2" key="1">
    <citation type="journal article" date="2020" name="ISME J.">
        <title>Comparative genomics reveals insights into cyanobacterial evolution and habitat adaptation.</title>
        <authorList>
            <person name="Chen M.Y."/>
            <person name="Teng W.K."/>
            <person name="Zhao L."/>
            <person name="Hu C.X."/>
            <person name="Zhou Y.K."/>
            <person name="Han B.P."/>
            <person name="Song L.R."/>
            <person name="Shu W.S."/>
        </authorList>
    </citation>
    <scope>NUCLEOTIDE SEQUENCE [LARGE SCALE GENOMIC DNA]</scope>
    <source>
        <strain evidence="1 2">FACHB-3921</strain>
    </source>
</reference>